<dbReference type="EMBL" id="VTES01000007">
    <property type="protein sequence ID" value="TYS60354.1"/>
    <property type="molecule type" value="Genomic_DNA"/>
</dbReference>
<dbReference type="Gene3D" id="3.30.1340.10">
    <property type="entry name" value="HPr-like"/>
    <property type="match status" value="1"/>
</dbReference>
<proteinExistence type="predicted"/>
<protein>
    <submittedName>
        <fullName evidence="2">HPr family phosphocarrier protein</fullName>
    </submittedName>
</protein>
<organism evidence="2 4">
    <name type="scientific">Bacillus infantis</name>
    <dbReference type="NCBI Taxonomy" id="324767"/>
    <lineage>
        <taxon>Bacteria</taxon>
        <taxon>Bacillati</taxon>
        <taxon>Bacillota</taxon>
        <taxon>Bacilli</taxon>
        <taxon>Bacillales</taxon>
        <taxon>Bacillaceae</taxon>
        <taxon>Bacillus</taxon>
    </lineage>
</organism>
<dbReference type="Proteomes" id="UP000323732">
    <property type="component" value="Unassembled WGS sequence"/>
</dbReference>
<dbReference type="GeneID" id="97348496"/>
<evidence type="ECO:0000313" key="1">
    <source>
        <dbReference type="EMBL" id="TYS44187.1"/>
    </source>
</evidence>
<evidence type="ECO:0000313" key="3">
    <source>
        <dbReference type="Proteomes" id="UP000322139"/>
    </source>
</evidence>
<dbReference type="EMBL" id="VTER01000013">
    <property type="protein sequence ID" value="TYS44187.1"/>
    <property type="molecule type" value="Genomic_DNA"/>
</dbReference>
<evidence type="ECO:0000313" key="4">
    <source>
        <dbReference type="Proteomes" id="UP000323732"/>
    </source>
</evidence>
<comment type="caution">
    <text evidence="2">The sequence shown here is derived from an EMBL/GenBank/DDBJ whole genome shotgun (WGS) entry which is preliminary data.</text>
</comment>
<name>A0A5D4SE21_9BACI</name>
<accession>A0A5D4SE21</accession>
<dbReference type="SUPFAM" id="SSF55594">
    <property type="entry name" value="HPr-like"/>
    <property type="match status" value="1"/>
</dbReference>
<gene>
    <name evidence="2" type="ORF">FZD47_21340</name>
    <name evidence="1" type="ORF">FZD51_21790</name>
</gene>
<evidence type="ECO:0000313" key="2">
    <source>
        <dbReference type="EMBL" id="TYS60354.1"/>
    </source>
</evidence>
<dbReference type="RefSeq" id="WP_009795126.1">
    <property type="nucleotide sequence ID" value="NZ_CP160000.1"/>
</dbReference>
<reference evidence="3 4" key="1">
    <citation type="submission" date="2019-08" db="EMBL/GenBank/DDBJ databases">
        <title>Bacillus genomes from the desert of Cuatro Cienegas, Coahuila.</title>
        <authorList>
            <person name="Olmedo-Alvarez G."/>
        </authorList>
    </citation>
    <scope>NUCLEOTIDE SEQUENCE [LARGE SCALE GENOMIC DNA]</scope>
    <source>
        <strain evidence="2 4">CH37_1T</strain>
        <strain evidence="1 3">CH446_14T</strain>
    </source>
</reference>
<sequence length="103" mass="11678">MKEIISTNINLDRHFTMKDMLEIYQAAKQYKGNTIIYCNQKSVDASNMPKLVSFLLTQKANTSIKVIVEGVQARKHLAKIKETCANRVSAFKKADQPLMTETV</sequence>
<dbReference type="InterPro" id="IPR035895">
    <property type="entry name" value="HPr-like_sf"/>
</dbReference>
<dbReference type="AlphaFoldDB" id="A0A5D4SE21"/>
<dbReference type="Proteomes" id="UP000322139">
    <property type="component" value="Unassembled WGS sequence"/>
</dbReference>